<keyword evidence="1" id="KW-0560">Oxidoreductase</keyword>
<dbReference type="InterPro" id="IPR013112">
    <property type="entry name" value="FAD-bd_8"/>
</dbReference>
<name>A0A834ZVU8_TETSI</name>
<keyword evidence="2" id="KW-1133">Transmembrane helix</keyword>
<dbReference type="SUPFAM" id="SSF63380">
    <property type="entry name" value="Riboflavin synthase domain-like"/>
    <property type="match status" value="1"/>
</dbReference>
<dbReference type="InterPro" id="IPR017927">
    <property type="entry name" value="FAD-bd_FR_type"/>
</dbReference>
<dbReference type="Proteomes" id="UP000655225">
    <property type="component" value="Unassembled WGS sequence"/>
</dbReference>
<accession>A0A834ZVU8</accession>
<evidence type="ECO:0000313" key="4">
    <source>
        <dbReference type="EMBL" id="KAF8412208.1"/>
    </source>
</evidence>
<evidence type="ECO:0000313" key="5">
    <source>
        <dbReference type="Proteomes" id="UP000655225"/>
    </source>
</evidence>
<dbReference type="PROSITE" id="PS51384">
    <property type="entry name" value="FAD_FR"/>
    <property type="match status" value="1"/>
</dbReference>
<keyword evidence="2" id="KW-0812">Transmembrane</keyword>
<dbReference type="PANTHER" id="PTHR11972:SF41">
    <property type="entry name" value="FERRIC REDUCTION OXIDASE 2"/>
    <property type="match status" value="1"/>
</dbReference>
<reference evidence="4 5" key="1">
    <citation type="submission" date="2020-04" db="EMBL/GenBank/DDBJ databases">
        <title>Plant Genome Project.</title>
        <authorList>
            <person name="Zhang R.-G."/>
        </authorList>
    </citation>
    <scope>NUCLEOTIDE SEQUENCE [LARGE SCALE GENOMIC DNA]</scope>
    <source>
        <strain evidence="4">YNK0</strain>
        <tissue evidence="4">Leaf</tissue>
    </source>
</reference>
<evidence type="ECO:0000256" key="1">
    <source>
        <dbReference type="ARBA" id="ARBA00023002"/>
    </source>
</evidence>
<keyword evidence="5" id="KW-1185">Reference proteome</keyword>
<keyword evidence="2" id="KW-0472">Membrane</keyword>
<dbReference type="CDD" id="cd06186">
    <property type="entry name" value="NOX_Duox_like_FAD_NADP"/>
    <property type="match status" value="1"/>
</dbReference>
<sequence length="341" mass="38786">MWATSFPRIQRKMFELFFYTHNLYIIFLIFFVLHVGISYSCIMLPGVYLFLVDRYLRFLQSRQRVRLVSGRLLPCETIELNFSKSPVLSYTPTSTVFINVPSISKLQWHPFTISSNSNVDPEKLSVVIKSEGSWSQKLYQTLSSHSVSDRLDVSIEGPYGPASIHFLSCKTPQILLICAFKNCADLPLPISGTPSDISNLQLQIEAYVTRDKEPTTDNQKLLRTVWFKPNATDTPISAILGPNSWLWLGAIISSSFVIFLIIIGIITPYYIYPIDHNTDMIYSYSWRAVLNMLFICICIAMTASVAVLWNKKQNAMGTKQILNTDAPTPMTSPGSWFYNEN</sequence>
<dbReference type="GO" id="GO:0000293">
    <property type="term" value="F:ferric-chelate reductase activity"/>
    <property type="evidence" value="ECO:0007669"/>
    <property type="project" value="TreeGrafter"/>
</dbReference>
<feature type="transmembrane region" description="Helical" evidence="2">
    <location>
        <begin position="23"/>
        <end position="52"/>
    </location>
</feature>
<gene>
    <name evidence="4" type="ORF">HHK36_000168</name>
</gene>
<feature type="transmembrane region" description="Helical" evidence="2">
    <location>
        <begin position="245"/>
        <end position="272"/>
    </location>
</feature>
<dbReference type="PANTHER" id="PTHR11972">
    <property type="entry name" value="NADPH OXIDASE"/>
    <property type="match status" value="1"/>
</dbReference>
<feature type="domain" description="FAD-binding FR-type" evidence="3">
    <location>
        <begin position="60"/>
        <end position="165"/>
    </location>
</feature>
<evidence type="ECO:0000256" key="2">
    <source>
        <dbReference type="SAM" id="Phobius"/>
    </source>
</evidence>
<dbReference type="OMA" id="CHINGAH"/>
<protein>
    <recommendedName>
        <fullName evidence="3">FAD-binding FR-type domain-containing protein</fullName>
    </recommendedName>
</protein>
<dbReference type="OrthoDB" id="167398at2759"/>
<feature type="transmembrane region" description="Helical" evidence="2">
    <location>
        <begin position="284"/>
        <end position="309"/>
    </location>
</feature>
<dbReference type="GO" id="GO:0005886">
    <property type="term" value="C:plasma membrane"/>
    <property type="evidence" value="ECO:0007669"/>
    <property type="project" value="TreeGrafter"/>
</dbReference>
<dbReference type="Pfam" id="PF08022">
    <property type="entry name" value="FAD_binding_8"/>
    <property type="match status" value="1"/>
</dbReference>
<dbReference type="EMBL" id="JABCRI010000001">
    <property type="protein sequence ID" value="KAF8412208.1"/>
    <property type="molecule type" value="Genomic_DNA"/>
</dbReference>
<dbReference type="InterPro" id="IPR017938">
    <property type="entry name" value="Riboflavin_synthase-like_b-brl"/>
</dbReference>
<proteinExistence type="predicted"/>
<dbReference type="AlphaFoldDB" id="A0A834ZVU8"/>
<evidence type="ECO:0000259" key="3">
    <source>
        <dbReference type="PROSITE" id="PS51384"/>
    </source>
</evidence>
<organism evidence="4 5">
    <name type="scientific">Tetracentron sinense</name>
    <name type="common">Spur-leaf</name>
    <dbReference type="NCBI Taxonomy" id="13715"/>
    <lineage>
        <taxon>Eukaryota</taxon>
        <taxon>Viridiplantae</taxon>
        <taxon>Streptophyta</taxon>
        <taxon>Embryophyta</taxon>
        <taxon>Tracheophyta</taxon>
        <taxon>Spermatophyta</taxon>
        <taxon>Magnoliopsida</taxon>
        <taxon>Trochodendrales</taxon>
        <taxon>Trochodendraceae</taxon>
        <taxon>Tetracentron</taxon>
    </lineage>
</organism>
<dbReference type="InterPro" id="IPR050369">
    <property type="entry name" value="RBOH/FRE"/>
</dbReference>
<comment type="caution">
    <text evidence="4">The sequence shown here is derived from an EMBL/GenBank/DDBJ whole genome shotgun (WGS) entry which is preliminary data.</text>
</comment>